<name>D1W6G0_9BACT</name>
<evidence type="ECO:0000313" key="2">
    <source>
        <dbReference type="Proteomes" id="UP000005283"/>
    </source>
</evidence>
<gene>
    <name evidence="1" type="ORF">HMPREF0650_1772</name>
</gene>
<dbReference type="AlphaFoldDB" id="D1W6G0"/>
<evidence type="ECO:0000313" key="1">
    <source>
        <dbReference type="EMBL" id="EFA91853.1"/>
    </source>
</evidence>
<dbReference type="EMBL" id="ADEG01000066">
    <property type="protein sequence ID" value="EFA91853.1"/>
    <property type="molecule type" value="Genomic_DNA"/>
</dbReference>
<keyword evidence="2" id="KW-1185">Reference proteome</keyword>
<sequence length="37" mass="4396">MLSKKQQFSLLVELKDDWRKARLTYILLQVDCLGKTN</sequence>
<dbReference type="Proteomes" id="UP000005283">
    <property type="component" value="Unassembled WGS sequence"/>
</dbReference>
<protein>
    <submittedName>
        <fullName evidence="1">Uncharacterized protein</fullName>
    </submittedName>
</protein>
<reference evidence="1 2" key="1">
    <citation type="submission" date="2009-12" db="EMBL/GenBank/DDBJ databases">
        <title>Genome Sequence of Prevotella buccalis ATCC 35310.</title>
        <authorList>
            <person name="Durkin A.S."/>
            <person name="Madupu R."/>
            <person name="Torralba M."/>
            <person name="Methe B."/>
            <person name="Sutton G."/>
            <person name="Strausberg R.L."/>
            <person name="Nelson K.E."/>
        </authorList>
    </citation>
    <scope>NUCLEOTIDE SEQUENCE [LARGE SCALE GENOMIC DNA]</scope>
    <source>
        <strain evidence="1 2">ATCC 35310</strain>
    </source>
</reference>
<proteinExistence type="predicted"/>
<organism evidence="1 2">
    <name type="scientific">Hoylesella buccalis ATCC 35310</name>
    <dbReference type="NCBI Taxonomy" id="679190"/>
    <lineage>
        <taxon>Bacteria</taxon>
        <taxon>Pseudomonadati</taxon>
        <taxon>Bacteroidota</taxon>
        <taxon>Bacteroidia</taxon>
        <taxon>Bacteroidales</taxon>
        <taxon>Prevotellaceae</taxon>
        <taxon>Hoylesella</taxon>
    </lineage>
</organism>
<accession>D1W6G0</accession>
<comment type="caution">
    <text evidence="1">The sequence shown here is derived from an EMBL/GenBank/DDBJ whole genome shotgun (WGS) entry which is preliminary data.</text>
</comment>